<dbReference type="PANTHER" id="PTHR34883:SF17">
    <property type="entry name" value="CUPREDOXIN"/>
    <property type="match status" value="1"/>
</dbReference>
<evidence type="ECO:0000313" key="4">
    <source>
        <dbReference type="Proteomes" id="UP001302126"/>
    </source>
</evidence>
<keyword evidence="2" id="KW-0732">Signal</keyword>
<dbReference type="SUPFAM" id="SSF49503">
    <property type="entry name" value="Cupredoxins"/>
    <property type="match status" value="1"/>
</dbReference>
<proteinExistence type="predicted"/>
<feature type="signal peptide" evidence="2">
    <location>
        <begin position="1"/>
        <end position="17"/>
    </location>
</feature>
<protein>
    <submittedName>
        <fullName evidence="3">Cupredoxin</fullName>
    </submittedName>
</protein>
<comment type="caution">
    <text evidence="3">The sequence shown here is derived from an EMBL/GenBank/DDBJ whole genome shotgun (WGS) entry which is preliminary data.</text>
</comment>
<reference evidence="3" key="1">
    <citation type="journal article" date="2023" name="Mol. Phylogenet. Evol.">
        <title>Genome-scale phylogeny and comparative genomics of the fungal order Sordariales.</title>
        <authorList>
            <person name="Hensen N."/>
            <person name="Bonometti L."/>
            <person name="Westerberg I."/>
            <person name="Brannstrom I.O."/>
            <person name="Guillou S."/>
            <person name="Cros-Aarteil S."/>
            <person name="Calhoun S."/>
            <person name="Haridas S."/>
            <person name="Kuo A."/>
            <person name="Mondo S."/>
            <person name="Pangilinan J."/>
            <person name="Riley R."/>
            <person name="LaButti K."/>
            <person name="Andreopoulos B."/>
            <person name="Lipzen A."/>
            <person name="Chen C."/>
            <person name="Yan M."/>
            <person name="Daum C."/>
            <person name="Ng V."/>
            <person name="Clum A."/>
            <person name="Steindorff A."/>
            <person name="Ohm R.A."/>
            <person name="Martin F."/>
            <person name="Silar P."/>
            <person name="Natvig D.O."/>
            <person name="Lalanne C."/>
            <person name="Gautier V."/>
            <person name="Ament-Velasquez S.L."/>
            <person name="Kruys A."/>
            <person name="Hutchinson M.I."/>
            <person name="Powell A.J."/>
            <person name="Barry K."/>
            <person name="Miller A.N."/>
            <person name="Grigoriev I.V."/>
            <person name="Debuchy R."/>
            <person name="Gladieux P."/>
            <person name="Hiltunen Thoren M."/>
            <person name="Johannesson H."/>
        </authorList>
    </citation>
    <scope>NUCLEOTIDE SEQUENCE</scope>
    <source>
        <strain evidence="3">PSN309</strain>
    </source>
</reference>
<dbReference type="InterPro" id="IPR052953">
    <property type="entry name" value="Ser-rich/MCO-related"/>
</dbReference>
<gene>
    <name evidence="3" type="ORF">QBC35DRAFT_274641</name>
</gene>
<dbReference type="InterPro" id="IPR008972">
    <property type="entry name" value="Cupredoxin"/>
</dbReference>
<organism evidence="3 4">
    <name type="scientific">Podospora australis</name>
    <dbReference type="NCBI Taxonomy" id="1536484"/>
    <lineage>
        <taxon>Eukaryota</taxon>
        <taxon>Fungi</taxon>
        <taxon>Dikarya</taxon>
        <taxon>Ascomycota</taxon>
        <taxon>Pezizomycotina</taxon>
        <taxon>Sordariomycetes</taxon>
        <taxon>Sordariomycetidae</taxon>
        <taxon>Sordariales</taxon>
        <taxon>Podosporaceae</taxon>
        <taxon>Podospora</taxon>
    </lineage>
</organism>
<evidence type="ECO:0000256" key="2">
    <source>
        <dbReference type="SAM" id="SignalP"/>
    </source>
</evidence>
<dbReference type="Proteomes" id="UP001302126">
    <property type="component" value="Unassembled WGS sequence"/>
</dbReference>
<evidence type="ECO:0000256" key="1">
    <source>
        <dbReference type="SAM" id="MobiDB-lite"/>
    </source>
</evidence>
<feature type="region of interest" description="Disordered" evidence="1">
    <location>
        <begin position="153"/>
        <end position="189"/>
    </location>
</feature>
<reference evidence="3" key="2">
    <citation type="submission" date="2023-05" db="EMBL/GenBank/DDBJ databases">
        <authorList>
            <consortium name="Lawrence Berkeley National Laboratory"/>
            <person name="Steindorff A."/>
            <person name="Hensen N."/>
            <person name="Bonometti L."/>
            <person name="Westerberg I."/>
            <person name="Brannstrom I.O."/>
            <person name="Guillou S."/>
            <person name="Cros-Aarteil S."/>
            <person name="Calhoun S."/>
            <person name="Haridas S."/>
            <person name="Kuo A."/>
            <person name="Mondo S."/>
            <person name="Pangilinan J."/>
            <person name="Riley R."/>
            <person name="Labutti K."/>
            <person name="Andreopoulos B."/>
            <person name="Lipzen A."/>
            <person name="Chen C."/>
            <person name="Yanf M."/>
            <person name="Daum C."/>
            <person name="Ng V."/>
            <person name="Clum A."/>
            <person name="Ohm R."/>
            <person name="Martin F."/>
            <person name="Silar P."/>
            <person name="Natvig D."/>
            <person name="Lalanne C."/>
            <person name="Gautier V."/>
            <person name="Ament-Velasquez S.L."/>
            <person name="Kruys A."/>
            <person name="Hutchinson M.I."/>
            <person name="Powell A.J."/>
            <person name="Barry K."/>
            <person name="Miller A.N."/>
            <person name="Grigoriev I.V."/>
            <person name="Debuchy R."/>
            <person name="Gladieux P."/>
            <person name="Thoren M.H."/>
            <person name="Johannesson H."/>
        </authorList>
    </citation>
    <scope>NUCLEOTIDE SEQUENCE</scope>
    <source>
        <strain evidence="3">PSN309</strain>
    </source>
</reference>
<dbReference type="AlphaFoldDB" id="A0AAN7AHK0"/>
<dbReference type="Gene3D" id="2.60.40.420">
    <property type="entry name" value="Cupredoxins - blue copper proteins"/>
    <property type="match status" value="1"/>
</dbReference>
<keyword evidence="4" id="KW-1185">Reference proteome</keyword>
<name>A0AAN7AHK0_9PEZI</name>
<dbReference type="EMBL" id="MU864428">
    <property type="protein sequence ID" value="KAK4186232.1"/>
    <property type="molecule type" value="Genomic_DNA"/>
</dbReference>
<feature type="compositionally biased region" description="Low complexity" evidence="1">
    <location>
        <begin position="162"/>
        <end position="189"/>
    </location>
</feature>
<dbReference type="PANTHER" id="PTHR34883">
    <property type="entry name" value="SERINE-RICH PROTEIN, PUTATIVE-RELATED-RELATED"/>
    <property type="match status" value="1"/>
</dbReference>
<evidence type="ECO:0000313" key="3">
    <source>
        <dbReference type="EMBL" id="KAK4186232.1"/>
    </source>
</evidence>
<dbReference type="CDD" id="cd00920">
    <property type="entry name" value="Cupredoxin"/>
    <property type="match status" value="1"/>
</dbReference>
<sequence>MQFKTLVLAALTSLASAQKTWVVAVAQNGSLTFSPNDIKAQPGEFVQFQFLAGNHTVTQSTFDKPCQPVGMHSNATGFHSGFQPVAASASMGMIPTYTIQINNTAPLWLYCAQGRHCENGMSMVINAPANNPNRTLANYKALAAQAQTILPGGGATGGQGGSTNTDGGAATPSGTTPSGTAGGDSTASGSAVPTAGAGMLVAPGTFALFAAGAAALFL</sequence>
<accession>A0AAN7AHK0</accession>
<feature type="chain" id="PRO_5043044475" evidence="2">
    <location>
        <begin position="18"/>
        <end position="218"/>
    </location>
</feature>